<reference evidence="2" key="1">
    <citation type="journal article" date="2019" name="Environ. Microbiol.">
        <title>Fungal ecological strategies reflected in gene transcription - a case study of two litter decomposers.</title>
        <authorList>
            <person name="Barbi F."/>
            <person name="Kohler A."/>
            <person name="Barry K."/>
            <person name="Baskaran P."/>
            <person name="Daum C."/>
            <person name="Fauchery L."/>
            <person name="Ihrmark K."/>
            <person name="Kuo A."/>
            <person name="LaButti K."/>
            <person name="Lipzen A."/>
            <person name="Morin E."/>
            <person name="Grigoriev I.V."/>
            <person name="Henrissat B."/>
            <person name="Lindahl B."/>
            <person name="Martin F."/>
        </authorList>
    </citation>
    <scope>NUCLEOTIDE SEQUENCE</scope>
    <source>
        <strain evidence="2">JB14</strain>
    </source>
</reference>
<sequence length="348" mass="38420">MYTFTPPGPAPLVHPQPAIIIQPNPPNPPALEVPKPRLRGHPKGTKNKTKRNVKPEDSQPATCQLVAMEMATRDWTVEEMGALFEYMLGANADATFEKLQVASNTIWRSVVVIQSKWESALSIFKKLYAFRNFTGCGADADDYDWDSEDAVTAHLANSHNKGCDVEGLSAKVCQMWIKNQWYDLFVNQFHDNPKIACEVARSSAGPLSDFNPIFPTDDGNEVVIITPACSKDTKPLLPVTSSSRTASSSVVAVASGSGSKSCTQNSNVRGRMAAKEDRLAGLTQYFEAKVEVDKGTLKLWEKDAEFKRLSDAYVKVESIVNHPKNYSFAALEKANKVIEQYLEWALGM</sequence>
<gene>
    <name evidence="2" type="ORF">BT96DRAFT_947504</name>
</gene>
<organism evidence="2 3">
    <name type="scientific">Gymnopus androsaceus JB14</name>
    <dbReference type="NCBI Taxonomy" id="1447944"/>
    <lineage>
        <taxon>Eukaryota</taxon>
        <taxon>Fungi</taxon>
        <taxon>Dikarya</taxon>
        <taxon>Basidiomycota</taxon>
        <taxon>Agaricomycotina</taxon>
        <taxon>Agaricomycetes</taxon>
        <taxon>Agaricomycetidae</taxon>
        <taxon>Agaricales</taxon>
        <taxon>Marasmiineae</taxon>
        <taxon>Omphalotaceae</taxon>
        <taxon>Gymnopus</taxon>
    </lineage>
</organism>
<name>A0A6A4GTF8_9AGAR</name>
<dbReference type="EMBL" id="ML769736">
    <property type="protein sequence ID" value="KAE9388590.1"/>
    <property type="molecule type" value="Genomic_DNA"/>
</dbReference>
<protein>
    <submittedName>
        <fullName evidence="2">Uncharacterized protein</fullName>
    </submittedName>
</protein>
<dbReference type="OrthoDB" id="3011570at2759"/>
<feature type="compositionally biased region" description="Basic residues" evidence="1">
    <location>
        <begin position="36"/>
        <end position="52"/>
    </location>
</feature>
<proteinExistence type="predicted"/>
<accession>A0A6A4GTF8</accession>
<evidence type="ECO:0000313" key="3">
    <source>
        <dbReference type="Proteomes" id="UP000799118"/>
    </source>
</evidence>
<evidence type="ECO:0000256" key="1">
    <source>
        <dbReference type="SAM" id="MobiDB-lite"/>
    </source>
</evidence>
<evidence type="ECO:0000313" key="2">
    <source>
        <dbReference type="EMBL" id="KAE9388590.1"/>
    </source>
</evidence>
<dbReference type="Proteomes" id="UP000799118">
    <property type="component" value="Unassembled WGS sequence"/>
</dbReference>
<feature type="region of interest" description="Disordered" evidence="1">
    <location>
        <begin position="21"/>
        <end position="59"/>
    </location>
</feature>
<keyword evidence="3" id="KW-1185">Reference proteome</keyword>
<dbReference type="AlphaFoldDB" id="A0A6A4GTF8"/>